<organism evidence="2 3">
    <name type="scientific">Dinghuibacter silviterrae</name>
    <dbReference type="NCBI Taxonomy" id="1539049"/>
    <lineage>
        <taxon>Bacteria</taxon>
        <taxon>Pseudomonadati</taxon>
        <taxon>Bacteroidota</taxon>
        <taxon>Chitinophagia</taxon>
        <taxon>Chitinophagales</taxon>
        <taxon>Chitinophagaceae</taxon>
        <taxon>Dinghuibacter</taxon>
    </lineage>
</organism>
<keyword evidence="3" id="KW-1185">Reference proteome</keyword>
<reference evidence="2 3" key="1">
    <citation type="submission" date="2019-03" db="EMBL/GenBank/DDBJ databases">
        <title>Genomic Encyclopedia of Type Strains, Phase IV (KMG-IV): sequencing the most valuable type-strain genomes for metagenomic binning, comparative biology and taxonomic classification.</title>
        <authorList>
            <person name="Goeker M."/>
        </authorList>
    </citation>
    <scope>NUCLEOTIDE SEQUENCE [LARGE SCALE GENOMIC DNA]</scope>
    <source>
        <strain evidence="2 3">DSM 100059</strain>
    </source>
</reference>
<proteinExistence type="predicted"/>
<evidence type="ECO:0000313" key="3">
    <source>
        <dbReference type="Proteomes" id="UP000294498"/>
    </source>
</evidence>
<dbReference type="PROSITE" id="PS51257">
    <property type="entry name" value="PROKAR_LIPOPROTEIN"/>
    <property type="match status" value="1"/>
</dbReference>
<dbReference type="SUPFAM" id="SSF117070">
    <property type="entry name" value="LEA14-like"/>
    <property type="match status" value="1"/>
</dbReference>
<gene>
    <name evidence="2" type="ORF">EDB95_4863</name>
</gene>
<evidence type="ECO:0000313" key="2">
    <source>
        <dbReference type="EMBL" id="TDW97026.1"/>
    </source>
</evidence>
<dbReference type="AlphaFoldDB" id="A0A4R8DIM6"/>
<name>A0A4R8DIM6_9BACT</name>
<dbReference type="Gene3D" id="2.60.40.1820">
    <property type="match status" value="1"/>
</dbReference>
<comment type="caution">
    <text evidence="2">The sequence shown here is derived from an EMBL/GenBank/DDBJ whole genome shotgun (WGS) entry which is preliminary data.</text>
</comment>
<dbReference type="EMBL" id="SODV01000002">
    <property type="protein sequence ID" value="TDW97026.1"/>
    <property type="molecule type" value="Genomic_DNA"/>
</dbReference>
<dbReference type="Proteomes" id="UP000294498">
    <property type="component" value="Unassembled WGS sequence"/>
</dbReference>
<dbReference type="RefSeq" id="WP_133998509.1">
    <property type="nucleotide sequence ID" value="NZ_SODV01000002.1"/>
</dbReference>
<evidence type="ECO:0000259" key="1">
    <source>
        <dbReference type="Pfam" id="PF03168"/>
    </source>
</evidence>
<sequence>MSTLRWLAAVTCLALMTSCRSYQSLEFRRIENGRMAHFDFVHPLVMADVVYYNPNNVGFNFKGGEVDVYLDSLWLGHALLDTTIHIHPRSEFTITLPMQLDLQRLIKSGVQTYLNRQVHVRVDGFVRASKGLVQKKFPIHFEGEQRLDLKLF</sequence>
<feature type="domain" description="Late embryogenesis abundant protein LEA-2 subgroup" evidence="1">
    <location>
        <begin position="51"/>
        <end position="142"/>
    </location>
</feature>
<dbReference type="InterPro" id="IPR004864">
    <property type="entry name" value="LEA_2"/>
</dbReference>
<dbReference type="OrthoDB" id="766446at2"/>
<dbReference type="Pfam" id="PF03168">
    <property type="entry name" value="LEA_2"/>
    <property type="match status" value="1"/>
</dbReference>
<accession>A0A4R8DIM6</accession>
<protein>
    <submittedName>
        <fullName evidence="2">Late embryogenesis abundant protein</fullName>
    </submittedName>
</protein>